<sequence length="48" mass="5531">MRSITTPNKLNMTPDKINDHSNFFADTDPLWELLNREMVSLSTTCFGK</sequence>
<evidence type="ECO:0000313" key="1">
    <source>
        <dbReference type="EMBL" id="RKE49538.1"/>
    </source>
</evidence>
<dbReference type="Proteomes" id="UP000286246">
    <property type="component" value="Unassembled WGS sequence"/>
</dbReference>
<comment type="caution">
    <text evidence="1">The sequence shown here is derived from an EMBL/GenBank/DDBJ whole genome shotgun (WGS) entry which is preliminary data.</text>
</comment>
<name>A0A420AYN1_SPHD1</name>
<dbReference type="EMBL" id="RAPY01000003">
    <property type="protein sequence ID" value="RKE49538.1"/>
    <property type="molecule type" value="Genomic_DNA"/>
</dbReference>
<accession>A0A420AYN1</accession>
<dbReference type="AlphaFoldDB" id="A0A420AYN1"/>
<keyword evidence="2" id="KW-1185">Reference proteome</keyword>
<protein>
    <submittedName>
        <fullName evidence="1">Uncharacterized protein</fullName>
    </submittedName>
</protein>
<proteinExistence type="predicted"/>
<evidence type="ECO:0000313" key="2">
    <source>
        <dbReference type="Proteomes" id="UP000286246"/>
    </source>
</evidence>
<gene>
    <name evidence="1" type="ORF">DFQ12_3657</name>
</gene>
<organism evidence="1 2">
    <name type="scientific">Sphingobacterium detergens</name>
    <dbReference type="NCBI Taxonomy" id="1145106"/>
    <lineage>
        <taxon>Bacteria</taxon>
        <taxon>Pseudomonadati</taxon>
        <taxon>Bacteroidota</taxon>
        <taxon>Sphingobacteriia</taxon>
        <taxon>Sphingobacteriales</taxon>
        <taxon>Sphingobacteriaceae</taxon>
        <taxon>Sphingobacterium</taxon>
    </lineage>
</organism>
<reference evidence="1 2" key="1">
    <citation type="submission" date="2018-09" db="EMBL/GenBank/DDBJ databases">
        <title>Genomic Encyclopedia of Type Strains, Phase III (KMG-III): the genomes of soil and plant-associated and newly described type strains.</title>
        <authorList>
            <person name="Whitman W."/>
        </authorList>
    </citation>
    <scope>NUCLEOTIDE SEQUENCE [LARGE SCALE GENOMIC DNA]</scope>
    <source>
        <strain evidence="1 2">CECT 7938</strain>
    </source>
</reference>